<reference evidence="2" key="1">
    <citation type="journal article" date="2013" name="Nat. Commun.">
        <title>Whole-genome sequencing of Oryza brachyantha reveals mechanisms underlying Oryza genome evolution.</title>
        <authorList>
            <person name="Chen J."/>
            <person name="Huang Q."/>
            <person name="Gao D."/>
            <person name="Wang J."/>
            <person name="Lang Y."/>
            <person name="Liu T."/>
            <person name="Li B."/>
            <person name="Bai Z."/>
            <person name="Luis Goicoechea J."/>
            <person name="Liang C."/>
            <person name="Chen C."/>
            <person name="Zhang W."/>
            <person name="Sun S."/>
            <person name="Liao Y."/>
            <person name="Zhang X."/>
            <person name="Yang L."/>
            <person name="Song C."/>
            <person name="Wang M."/>
            <person name="Shi J."/>
            <person name="Liu G."/>
            <person name="Liu J."/>
            <person name="Zhou H."/>
            <person name="Zhou W."/>
            <person name="Yu Q."/>
            <person name="An N."/>
            <person name="Chen Y."/>
            <person name="Cai Q."/>
            <person name="Wang B."/>
            <person name="Liu B."/>
            <person name="Min J."/>
            <person name="Huang Y."/>
            <person name="Wu H."/>
            <person name="Li Z."/>
            <person name="Zhang Y."/>
            <person name="Yin Y."/>
            <person name="Song W."/>
            <person name="Jiang J."/>
            <person name="Jackson S.A."/>
            <person name="Wing R.A."/>
            <person name="Wang J."/>
            <person name="Chen M."/>
        </authorList>
    </citation>
    <scope>NUCLEOTIDE SEQUENCE [LARGE SCALE GENOMIC DNA]</scope>
    <source>
        <strain evidence="2">cv. IRGC 101232</strain>
    </source>
</reference>
<evidence type="ECO:0000313" key="2">
    <source>
        <dbReference type="EnsemblPlants" id="OB06G25950.1"/>
    </source>
</evidence>
<name>J3MF01_ORYBR</name>
<dbReference type="eggNOG" id="ENOG502R6TG">
    <property type="taxonomic scope" value="Eukaryota"/>
</dbReference>
<dbReference type="AlphaFoldDB" id="J3MF01"/>
<reference evidence="2" key="2">
    <citation type="submission" date="2013-04" db="UniProtKB">
        <authorList>
            <consortium name="EnsemblPlants"/>
        </authorList>
    </citation>
    <scope>IDENTIFICATION</scope>
</reference>
<proteinExistence type="predicted"/>
<feature type="compositionally biased region" description="Basic and acidic residues" evidence="1">
    <location>
        <begin position="53"/>
        <end position="63"/>
    </location>
</feature>
<evidence type="ECO:0000256" key="1">
    <source>
        <dbReference type="SAM" id="MobiDB-lite"/>
    </source>
</evidence>
<keyword evidence="3" id="KW-1185">Reference proteome</keyword>
<sequence length="193" mass="21031">MYAAVFCGTNSSSPKPLYVTSPEERSEGSSLPARARSRVVFPDDGGPSSSVIREGRTAPETPRRMGSVAWRPSRTPARPSAPSAMLRAVFSSVGSARLPTGHRACTVSCSNRTSTVGSSMVTYLSRRLRSFWRKRWLSSSATRKTRSMNSCRSPTPSRRTSTSLYCAAEAAWAWAASAAWASAEERMAVRMRL</sequence>
<feature type="compositionally biased region" description="Low complexity" evidence="1">
    <location>
        <begin position="71"/>
        <end position="83"/>
    </location>
</feature>
<dbReference type="HOGENOM" id="CLU_1423665_0_0_1"/>
<organism evidence="2">
    <name type="scientific">Oryza brachyantha</name>
    <name type="common">malo sina</name>
    <dbReference type="NCBI Taxonomy" id="4533"/>
    <lineage>
        <taxon>Eukaryota</taxon>
        <taxon>Viridiplantae</taxon>
        <taxon>Streptophyta</taxon>
        <taxon>Embryophyta</taxon>
        <taxon>Tracheophyta</taxon>
        <taxon>Spermatophyta</taxon>
        <taxon>Magnoliopsida</taxon>
        <taxon>Liliopsida</taxon>
        <taxon>Poales</taxon>
        <taxon>Poaceae</taxon>
        <taxon>BOP clade</taxon>
        <taxon>Oryzoideae</taxon>
        <taxon>Oryzeae</taxon>
        <taxon>Oryzinae</taxon>
        <taxon>Oryza</taxon>
    </lineage>
</organism>
<dbReference type="Gramene" id="OB06G25950.1">
    <property type="protein sequence ID" value="OB06G25950.1"/>
    <property type="gene ID" value="OB06G25950"/>
</dbReference>
<accession>J3MF01</accession>
<evidence type="ECO:0000313" key="3">
    <source>
        <dbReference type="Proteomes" id="UP000006038"/>
    </source>
</evidence>
<dbReference type="Proteomes" id="UP000006038">
    <property type="component" value="Chromosome 6"/>
</dbReference>
<feature type="region of interest" description="Disordered" evidence="1">
    <location>
        <begin position="7"/>
        <end position="83"/>
    </location>
</feature>
<protein>
    <submittedName>
        <fullName evidence="2">Uncharacterized protein</fullName>
    </submittedName>
</protein>
<dbReference type="EnsemblPlants" id="OB06G25950.1">
    <property type="protein sequence ID" value="OB06G25950.1"/>
    <property type="gene ID" value="OB06G25950"/>
</dbReference>